<dbReference type="Pfam" id="PF12836">
    <property type="entry name" value="HHH_3"/>
    <property type="match status" value="1"/>
</dbReference>
<protein>
    <recommendedName>
        <fullName evidence="1">Helix-hairpin-helix DNA-binding motif class 1 domain-containing protein</fullName>
    </recommendedName>
</protein>
<dbReference type="GO" id="GO:0006281">
    <property type="term" value="P:DNA repair"/>
    <property type="evidence" value="ECO:0007669"/>
    <property type="project" value="InterPro"/>
</dbReference>
<feature type="domain" description="Helix-hairpin-helix DNA-binding motif class 1" evidence="1">
    <location>
        <begin position="137"/>
        <end position="156"/>
    </location>
</feature>
<organism evidence="2 3">
    <name type="scientific">Ammoniphilus oxalaticus</name>
    <dbReference type="NCBI Taxonomy" id="66863"/>
    <lineage>
        <taxon>Bacteria</taxon>
        <taxon>Bacillati</taxon>
        <taxon>Bacillota</taxon>
        <taxon>Bacilli</taxon>
        <taxon>Bacillales</taxon>
        <taxon>Paenibacillaceae</taxon>
        <taxon>Aneurinibacillus group</taxon>
        <taxon>Ammoniphilus</taxon>
    </lineage>
</organism>
<proteinExistence type="predicted"/>
<dbReference type="InterPro" id="IPR019554">
    <property type="entry name" value="Soluble_ligand-bd"/>
</dbReference>
<gene>
    <name evidence="2" type="ORF">BEP19_06010</name>
</gene>
<feature type="domain" description="Helix-hairpin-helix DNA-binding motif class 1" evidence="1">
    <location>
        <begin position="167"/>
        <end position="186"/>
    </location>
</feature>
<dbReference type="GO" id="GO:0003677">
    <property type="term" value="F:DNA binding"/>
    <property type="evidence" value="ECO:0007669"/>
    <property type="project" value="InterPro"/>
</dbReference>
<reference evidence="2 3" key="1">
    <citation type="submission" date="2016-08" db="EMBL/GenBank/DDBJ databases">
        <title>Novel Firmicute Genomes.</title>
        <authorList>
            <person name="Poppleton D.I."/>
            <person name="Gribaldo S."/>
        </authorList>
    </citation>
    <scope>NUCLEOTIDE SEQUENCE [LARGE SCALE GENOMIC DNA]</scope>
    <source>
        <strain evidence="2 3">RAOx-1</strain>
    </source>
</reference>
<sequence>MGSVAAYFISEANRPQGAVAFSAYPTESADLTEDGSQPNEPKSAEEIVWIDLKGAVVKQGVYQLAAESRMIDAVQLAGGFAENAEQRVINLAERIQDGQMIYIPYVGESEAEFPARVITGAGSADRALISINRADEGQLTQLPGIGPARAAAIIAYREEHGPFKRKEDLMEISGIGQKTFEKLRDLVAVD</sequence>
<dbReference type="Pfam" id="PF10531">
    <property type="entry name" value="SLBB"/>
    <property type="match status" value="1"/>
</dbReference>
<dbReference type="SUPFAM" id="SSF47781">
    <property type="entry name" value="RuvA domain 2-like"/>
    <property type="match status" value="1"/>
</dbReference>
<evidence type="ECO:0000259" key="1">
    <source>
        <dbReference type="SMART" id="SM00278"/>
    </source>
</evidence>
<evidence type="ECO:0000313" key="3">
    <source>
        <dbReference type="Proteomes" id="UP000284219"/>
    </source>
</evidence>
<dbReference type="Gene3D" id="1.10.150.310">
    <property type="entry name" value="Tex RuvX-like domain-like"/>
    <property type="match status" value="1"/>
</dbReference>
<dbReference type="GO" id="GO:0015627">
    <property type="term" value="C:type II protein secretion system complex"/>
    <property type="evidence" value="ECO:0007669"/>
    <property type="project" value="TreeGrafter"/>
</dbReference>
<comment type="caution">
    <text evidence="2">The sequence shown here is derived from an EMBL/GenBank/DDBJ whole genome shotgun (WGS) entry which is preliminary data.</text>
</comment>
<evidence type="ECO:0000313" key="2">
    <source>
        <dbReference type="EMBL" id="RKD24667.1"/>
    </source>
</evidence>
<dbReference type="InterPro" id="IPR010994">
    <property type="entry name" value="RuvA_2-like"/>
</dbReference>
<dbReference type="Gene3D" id="3.10.560.10">
    <property type="entry name" value="Outer membrane lipoprotein wza domain like"/>
    <property type="match status" value="1"/>
</dbReference>
<dbReference type="InterPro" id="IPR003583">
    <property type="entry name" value="Hlx-hairpin-Hlx_DNA-bd_motif"/>
</dbReference>
<accession>A0A419SKX5</accession>
<dbReference type="PANTHER" id="PTHR21180">
    <property type="entry name" value="ENDONUCLEASE/EXONUCLEASE/PHOSPHATASE FAMILY DOMAIN-CONTAINING PROTEIN 1"/>
    <property type="match status" value="1"/>
</dbReference>
<dbReference type="InterPro" id="IPR051675">
    <property type="entry name" value="Endo/Exo/Phosphatase_dom_1"/>
</dbReference>
<dbReference type="EMBL" id="MCHY01000008">
    <property type="protein sequence ID" value="RKD24667.1"/>
    <property type="molecule type" value="Genomic_DNA"/>
</dbReference>
<dbReference type="InterPro" id="IPR004509">
    <property type="entry name" value="Competence_ComEA_HhH"/>
</dbReference>
<dbReference type="Proteomes" id="UP000284219">
    <property type="component" value="Unassembled WGS sequence"/>
</dbReference>
<dbReference type="NCBIfam" id="TIGR00426">
    <property type="entry name" value="competence protein ComEA helix-hairpin-helix repeat region"/>
    <property type="match status" value="1"/>
</dbReference>
<name>A0A419SKX5_9BACL</name>
<dbReference type="SMART" id="SM00278">
    <property type="entry name" value="HhH1"/>
    <property type="match status" value="2"/>
</dbReference>
<dbReference type="PANTHER" id="PTHR21180:SF32">
    <property type="entry name" value="ENDONUCLEASE_EXONUCLEASE_PHOSPHATASE FAMILY DOMAIN-CONTAINING PROTEIN 1"/>
    <property type="match status" value="1"/>
</dbReference>
<dbReference type="AlphaFoldDB" id="A0A419SKX5"/>
<dbReference type="GO" id="GO:0015628">
    <property type="term" value="P:protein secretion by the type II secretion system"/>
    <property type="evidence" value="ECO:0007669"/>
    <property type="project" value="TreeGrafter"/>
</dbReference>
<keyword evidence="3" id="KW-1185">Reference proteome</keyword>